<feature type="transmembrane region" description="Helical" evidence="6">
    <location>
        <begin position="116"/>
        <end position="134"/>
    </location>
</feature>
<dbReference type="GO" id="GO:0022857">
    <property type="term" value="F:transmembrane transporter activity"/>
    <property type="evidence" value="ECO:0007669"/>
    <property type="project" value="InterPro"/>
</dbReference>
<accession>A0A1G5CL36</accession>
<dbReference type="CDD" id="cd17321">
    <property type="entry name" value="MFS_MMR_MDR_like"/>
    <property type="match status" value="1"/>
</dbReference>
<feature type="transmembrane region" description="Helical" evidence="6">
    <location>
        <begin position="173"/>
        <end position="194"/>
    </location>
</feature>
<feature type="transmembrane region" description="Helical" evidence="6">
    <location>
        <begin position="294"/>
        <end position="314"/>
    </location>
</feature>
<dbReference type="InterPro" id="IPR020846">
    <property type="entry name" value="MFS_dom"/>
</dbReference>
<evidence type="ECO:0000256" key="2">
    <source>
        <dbReference type="ARBA" id="ARBA00022448"/>
    </source>
</evidence>
<dbReference type="InterPro" id="IPR036259">
    <property type="entry name" value="MFS_trans_sf"/>
</dbReference>
<keyword evidence="9" id="KW-1185">Reference proteome</keyword>
<dbReference type="Proteomes" id="UP000198538">
    <property type="component" value="Unassembled WGS sequence"/>
</dbReference>
<evidence type="ECO:0000256" key="5">
    <source>
        <dbReference type="ARBA" id="ARBA00023136"/>
    </source>
</evidence>
<comment type="subcellular location">
    <subcellularLocation>
        <location evidence="1">Cell membrane</location>
        <topology evidence="1">Multi-pass membrane protein</topology>
    </subcellularLocation>
</comment>
<evidence type="ECO:0000259" key="7">
    <source>
        <dbReference type="PROSITE" id="PS50850"/>
    </source>
</evidence>
<keyword evidence="4 6" id="KW-1133">Transmembrane helix</keyword>
<evidence type="ECO:0000313" key="8">
    <source>
        <dbReference type="EMBL" id="SCY02981.1"/>
    </source>
</evidence>
<protein>
    <submittedName>
        <fullName evidence="8">MFS transporter, DHA2 family, metal-tetracycline-proton antiporter</fullName>
    </submittedName>
</protein>
<feature type="transmembrane region" description="Helical" evidence="6">
    <location>
        <begin position="21"/>
        <end position="46"/>
    </location>
</feature>
<organism evidence="8 9">
    <name type="scientific">Paenibacillus polysaccharolyticus</name>
    <dbReference type="NCBI Taxonomy" id="582692"/>
    <lineage>
        <taxon>Bacteria</taxon>
        <taxon>Bacillati</taxon>
        <taxon>Bacillota</taxon>
        <taxon>Bacilli</taxon>
        <taxon>Bacillales</taxon>
        <taxon>Paenibacillaceae</taxon>
        <taxon>Paenibacillus</taxon>
    </lineage>
</organism>
<dbReference type="STRING" id="582692.SAMN05720606_102120"/>
<evidence type="ECO:0000313" key="9">
    <source>
        <dbReference type="Proteomes" id="UP000198538"/>
    </source>
</evidence>
<dbReference type="GO" id="GO:0005886">
    <property type="term" value="C:plasma membrane"/>
    <property type="evidence" value="ECO:0007669"/>
    <property type="project" value="UniProtKB-SubCell"/>
</dbReference>
<dbReference type="Pfam" id="PF07690">
    <property type="entry name" value="MFS_1"/>
    <property type="match status" value="1"/>
</dbReference>
<dbReference type="PROSITE" id="PS50850">
    <property type="entry name" value="MFS"/>
    <property type="match status" value="1"/>
</dbReference>
<feature type="transmembrane region" description="Helical" evidence="6">
    <location>
        <begin position="265"/>
        <end position="288"/>
    </location>
</feature>
<reference evidence="9" key="1">
    <citation type="submission" date="2016-10" db="EMBL/GenBank/DDBJ databases">
        <authorList>
            <person name="Varghese N."/>
            <person name="Submissions S."/>
        </authorList>
    </citation>
    <scope>NUCLEOTIDE SEQUENCE [LARGE SCALE GENOMIC DNA]</scope>
    <source>
        <strain evidence="9">BL9</strain>
    </source>
</reference>
<name>A0A1G5CL36_9BACL</name>
<keyword evidence="3 6" id="KW-0812">Transmembrane</keyword>
<proteinExistence type="predicted"/>
<feature type="transmembrane region" description="Helical" evidence="6">
    <location>
        <begin position="229"/>
        <end position="253"/>
    </location>
</feature>
<feature type="transmembrane region" description="Helical" evidence="6">
    <location>
        <begin position="386"/>
        <end position="412"/>
    </location>
</feature>
<keyword evidence="5 6" id="KW-0472">Membrane</keyword>
<dbReference type="RefSeq" id="WP_090915903.1">
    <property type="nucleotide sequence ID" value="NZ_FMVM01000002.1"/>
</dbReference>
<dbReference type="Gene3D" id="1.20.1720.10">
    <property type="entry name" value="Multidrug resistance protein D"/>
    <property type="match status" value="1"/>
</dbReference>
<feature type="transmembrane region" description="Helical" evidence="6">
    <location>
        <begin position="326"/>
        <end position="346"/>
    </location>
</feature>
<dbReference type="EMBL" id="FMVM01000002">
    <property type="protein sequence ID" value="SCY02981.1"/>
    <property type="molecule type" value="Genomic_DNA"/>
</dbReference>
<evidence type="ECO:0000256" key="6">
    <source>
        <dbReference type="SAM" id="Phobius"/>
    </source>
</evidence>
<gene>
    <name evidence="8" type="ORF">SAMN05720606_102120</name>
</gene>
<feature type="transmembrane region" description="Helical" evidence="6">
    <location>
        <begin position="87"/>
        <end position="110"/>
    </location>
</feature>
<dbReference type="PANTHER" id="PTHR42718:SF9">
    <property type="entry name" value="MAJOR FACILITATOR SUPERFAMILY MULTIDRUG TRANSPORTER MFSC"/>
    <property type="match status" value="1"/>
</dbReference>
<feature type="transmembrane region" description="Helical" evidence="6">
    <location>
        <begin position="352"/>
        <end position="374"/>
    </location>
</feature>
<feature type="transmembrane region" description="Helical" evidence="6">
    <location>
        <begin position="146"/>
        <end position="167"/>
    </location>
</feature>
<feature type="domain" description="Major facilitator superfamily (MFS) profile" evidence="7">
    <location>
        <begin position="21"/>
        <end position="453"/>
    </location>
</feature>
<sequence>MKTTESLEIQYTSATGKETALLRVLVFTLIISVMNGMMFNVVLPVIGDQFERSASETSWIVTGYLIVYAVGTVTYGKLTDRYSIKHLITFGLLLLAAGSVIGILSTSYFMIILARLIQAAGAAVIPALAMIIPVRYFPPNKRGQALGTSAIGIALGSALGPIVAGFVSSALHWKFLFAIPLLSLLTLPFYRKYLNDERGGYEKMDYLGGILLAVSIGAILLALTQLNLWYLLLGIVVLALFILRILHAASPFVQPAVFRNRSYTWGMIISFVLVACGFSIPFIIPQLLTHVYDAYPALTGLIMLPSALIAALLGRRGGTLADDKGNVFLIYTASTMLVIGFISLSFAAGVSLFFVSSFLILAVLGQSYMQIALSNTIAQTLSKEQVGIGMGLLSMFNFIAASVSTTVLGKVIDGGAQQMRFNPFISRSSAFVYSNLFIVLAMLVVVMTFVYRWHFDRKPEGQMNGSSTLF</sequence>
<feature type="transmembrane region" description="Helical" evidence="6">
    <location>
        <begin position="58"/>
        <end position="75"/>
    </location>
</feature>
<dbReference type="Gene3D" id="1.20.1250.20">
    <property type="entry name" value="MFS general substrate transporter like domains"/>
    <property type="match status" value="1"/>
</dbReference>
<evidence type="ECO:0000256" key="1">
    <source>
        <dbReference type="ARBA" id="ARBA00004651"/>
    </source>
</evidence>
<dbReference type="PRINTS" id="PR01036">
    <property type="entry name" value="TCRTETB"/>
</dbReference>
<evidence type="ECO:0000256" key="4">
    <source>
        <dbReference type="ARBA" id="ARBA00022989"/>
    </source>
</evidence>
<evidence type="ECO:0000256" key="3">
    <source>
        <dbReference type="ARBA" id="ARBA00022692"/>
    </source>
</evidence>
<dbReference type="SUPFAM" id="SSF103473">
    <property type="entry name" value="MFS general substrate transporter"/>
    <property type="match status" value="1"/>
</dbReference>
<feature type="transmembrane region" description="Helical" evidence="6">
    <location>
        <begin position="432"/>
        <end position="453"/>
    </location>
</feature>
<dbReference type="InterPro" id="IPR011701">
    <property type="entry name" value="MFS"/>
</dbReference>
<dbReference type="AlphaFoldDB" id="A0A1G5CL36"/>
<feature type="transmembrane region" description="Helical" evidence="6">
    <location>
        <begin position="206"/>
        <end position="223"/>
    </location>
</feature>
<dbReference type="PANTHER" id="PTHR42718">
    <property type="entry name" value="MAJOR FACILITATOR SUPERFAMILY MULTIDRUG TRANSPORTER MFSC"/>
    <property type="match status" value="1"/>
</dbReference>
<keyword evidence="2" id="KW-0813">Transport</keyword>